<accession>A0A6J5PR34</accession>
<protein>
    <submittedName>
        <fullName evidence="1">Uncharacterized protein</fullName>
    </submittedName>
</protein>
<dbReference type="EMBL" id="LR798462">
    <property type="protein sequence ID" value="CAB5238903.1"/>
    <property type="molecule type" value="Genomic_DNA"/>
</dbReference>
<dbReference type="EMBL" id="LR797422">
    <property type="protein sequence ID" value="CAB4215317.1"/>
    <property type="molecule type" value="Genomic_DNA"/>
</dbReference>
<dbReference type="EMBL" id="LR797183">
    <property type="protein sequence ID" value="CAB4192487.1"/>
    <property type="molecule type" value="Genomic_DNA"/>
</dbReference>
<dbReference type="GO" id="GO:0005975">
    <property type="term" value="P:carbohydrate metabolic process"/>
    <property type="evidence" value="ECO:0007669"/>
    <property type="project" value="InterPro"/>
</dbReference>
<name>A0A6J5PR34_9CAUD</name>
<evidence type="ECO:0000313" key="2">
    <source>
        <dbReference type="EMBL" id="CAB4189348.1"/>
    </source>
</evidence>
<proteinExistence type="predicted"/>
<sequence length="181" mass="20829">MIFDTDDLYQGHDRLDLLQQLKDTNPAFRMTAFAIPISSDTYIESLPNWVEVVPHGWTHGDPPADGGECRDWTYDQTREYIDMIGNRSPRWARGFKAPGWVISTDAMQAFADCGWWLADQHYNDHRRPNGLRVHCEGDGDHLHTHVQNVCGNGLEELFPMLLDRVTRAESFELISEVVQSW</sequence>
<organism evidence="1">
    <name type="scientific">uncultured Caudovirales phage</name>
    <dbReference type="NCBI Taxonomy" id="2100421"/>
    <lineage>
        <taxon>Viruses</taxon>
        <taxon>Duplodnaviria</taxon>
        <taxon>Heunggongvirae</taxon>
        <taxon>Uroviricota</taxon>
        <taxon>Caudoviricetes</taxon>
        <taxon>Peduoviridae</taxon>
        <taxon>Maltschvirus</taxon>
        <taxon>Maltschvirus maltsch</taxon>
    </lineage>
</organism>
<dbReference type="SUPFAM" id="SSF88713">
    <property type="entry name" value="Glycoside hydrolase/deacetylase"/>
    <property type="match status" value="1"/>
</dbReference>
<evidence type="ECO:0000313" key="5">
    <source>
        <dbReference type="EMBL" id="CAB5238903.1"/>
    </source>
</evidence>
<dbReference type="EMBL" id="LR797137">
    <property type="protein sequence ID" value="CAB4189348.1"/>
    <property type="molecule type" value="Genomic_DNA"/>
</dbReference>
<evidence type="ECO:0000313" key="1">
    <source>
        <dbReference type="EMBL" id="CAB4174299.1"/>
    </source>
</evidence>
<dbReference type="EMBL" id="LR796907">
    <property type="protein sequence ID" value="CAB4174299.1"/>
    <property type="molecule type" value="Genomic_DNA"/>
</dbReference>
<dbReference type="InterPro" id="IPR011330">
    <property type="entry name" value="Glyco_hydro/deAcase_b/a-brl"/>
</dbReference>
<evidence type="ECO:0000313" key="3">
    <source>
        <dbReference type="EMBL" id="CAB4192487.1"/>
    </source>
</evidence>
<reference evidence="1" key="1">
    <citation type="submission" date="2020-05" db="EMBL/GenBank/DDBJ databases">
        <authorList>
            <person name="Chiriac C."/>
            <person name="Salcher M."/>
            <person name="Ghai R."/>
            <person name="Kavagutti S V."/>
        </authorList>
    </citation>
    <scope>NUCLEOTIDE SEQUENCE</scope>
</reference>
<gene>
    <name evidence="2" type="ORF">UFOVP1186_26</name>
    <name evidence="3" type="ORF">UFOVP1234_32</name>
    <name evidence="4" type="ORF">UFOVP1487_6</name>
    <name evidence="5" type="ORF">UFOVP1574_9</name>
    <name evidence="1" type="ORF">UFOVP959_37</name>
</gene>
<evidence type="ECO:0000313" key="4">
    <source>
        <dbReference type="EMBL" id="CAB4215317.1"/>
    </source>
</evidence>